<name>A8SB28_9FIRM</name>
<dbReference type="EMBL" id="ABED02000025">
    <property type="protein sequence ID" value="EDP21725.1"/>
    <property type="molecule type" value="Genomic_DNA"/>
</dbReference>
<evidence type="ECO:0000259" key="1">
    <source>
        <dbReference type="Pfam" id="PF12571"/>
    </source>
</evidence>
<reference evidence="2 3" key="1">
    <citation type="submission" date="2007-09" db="EMBL/GenBank/DDBJ databases">
        <title>Draft genome sequence of Faecalibacterium prausnitzii M21/2.</title>
        <authorList>
            <person name="Sudarsanam P."/>
            <person name="Ley R."/>
            <person name="Guruge J."/>
            <person name="Turnbaugh P.J."/>
            <person name="Mahowald M."/>
            <person name="Liep D."/>
            <person name="Gordon J."/>
        </authorList>
    </citation>
    <scope>NUCLEOTIDE SEQUENCE [LARGE SCALE GENOMIC DNA]</scope>
    <source>
        <strain evidence="2 3">M21/2</strain>
    </source>
</reference>
<dbReference type="HOGENOM" id="CLU_1426050_0_0_9"/>
<dbReference type="AlphaFoldDB" id="A8SB28"/>
<organism evidence="2 3">
    <name type="scientific">Faecalibacterium prausnitzii M21/2</name>
    <dbReference type="NCBI Taxonomy" id="411485"/>
    <lineage>
        <taxon>Bacteria</taxon>
        <taxon>Bacillati</taxon>
        <taxon>Bacillota</taxon>
        <taxon>Clostridia</taxon>
        <taxon>Eubacteriales</taxon>
        <taxon>Oscillospiraceae</taxon>
        <taxon>Faecalibacterium</taxon>
    </lineage>
</organism>
<reference evidence="2 3" key="2">
    <citation type="submission" date="2007-09" db="EMBL/GenBank/DDBJ databases">
        <authorList>
            <person name="Fulton L."/>
            <person name="Clifton S."/>
            <person name="Fulton B."/>
            <person name="Xu J."/>
            <person name="Minx P."/>
            <person name="Pepin K.H."/>
            <person name="Johnson M."/>
            <person name="Thiruvilangam P."/>
            <person name="Bhonagiri V."/>
            <person name="Nash W.E."/>
            <person name="Mardis E.R."/>
            <person name="Wilson R.K."/>
        </authorList>
    </citation>
    <scope>NUCLEOTIDE SEQUENCE [LARGE SCALE GENOMIC DNA]</scope>
    <source>
        <strain evidence="2 3">M21/2</strain>
    </source>
</reference>
<dbReference type="Proteomes" id="UP000005945">
    <property type="component" value="Unassembled WGS sequence"/>
</dbReference>
<sequence>MAALFKPGVLTTDGKALLAKWQAGGATPQITHAAIGSGSYTKTEDASARTSLKAEKLRVGISSAAADGDTLNLRFVFSNDSVTTGFPVTEVGVFATDPDKGEVLYSISVSADESVADFFPAYSGNHSVSSIFDYYIKMSNAENVTILCGTGAFALADDMIQMQNRVNALEACGLVVVDGKLCVKYTKPTT</sequence>
<dbReference type="GeneID" id="75068331"/>
<gene>
    <name evidence="2" type="ORF">FAEPRAM212_01546</name>
</gene>
<dbReference type="RefSeq" id="WP_005923667.1">
    <property type="nucleotide sequence ID" value="NZ_DS483500.1"/>
</dbReference>
<comment type="caution">
    <text evidence="2">The sequence shown here is derived from an EMBL/GenBank/DDBJ whole genome shotgun (WGS) entry which is preliminary data.</text>
</comment>
<dbReference type="InterPro" id="IPR022225">
    <property type="entry name" value="Phage_tail_fibre_N"/>
</dbReference>
<dbReference type="Pfam" id="PF12571">
    <property type="entry name" value="Phage_tail_fib"/>
    <property type="match status" value="1"/>
</dbReference>
<evidence type="ECO:0000313" key="2">
    <source>
        <dbReference type="EMBL" id="EDP21725.1"/>
    </source>
</evidence>
<proteinExistence type="predicted"/>
<accession>A8SB28</accession>
<evidence type="ECO:0000313" key="3">
    <source>
        <dbReference type="Proteomes" id="UP000005945"/>
    </source>
</evidence>
<feature type="domain" description="Phage tail fibre protein N-terminal" evidence="1">
    <location>
        <begin position="8"/>
        <end position="145"/>
    </location>
</feature>
<protein>
    <recommendedName>
        <fullName evidence="1">Phage tail fibre protein N-terminal domain-containing protein</fullName>
    </recommendedName>
</protein>